<feature type="domain" description="Glucose-methanol-choline oxidoreductase N-terminal" evidence="5">
    <location>
        <begin position="261"/>
        <end position="275"/>
    </location>
</feature>
<sequence>MSSETFDYIVVGGGIAGTVIASRLHERDSSLKILLIEAGPDSTRTSLAPFTANPTKVAALKGSELDWNYATVSQKHLDNREIYAGGGKALGGSSVINYGVWTRGDSIDYDVWASMVHSPRFSWAGMLPYFKKTETHYDPSAPQEYHGHHGPVYTASVSSSGRDYALREPLRAAWAEVGLSQSEDINNGSPLGVAEIVEARTKGQRVIASAAYPLAGVTVLTSTLAKRVLLATKHGKTTATGLELADGKTYTCTREVILSAGTFRTPQLLLLSGIGPAAKLAKHSIPQIVESPHVGKNLWDHLGVLQQWQLSPKYTALASSVGSSAWTDPKFQTGNPTDWYTTASIPSSPLQAAISTDLSGSVSDSYPLLKEPRCQLAFVVQYVGFPINGSRITTWALNLIPTSRGTVTLRSGNVSEKPLIDNRHFETEADRYRLREGVRMVARMFRTRAGKDMVVGEDVPEGVMAVGEDSRDEDIDQRIKSGAGTINHPAGTASMGKVVDTEFRVKGVEGLRVVDASVIPTPITAPIQACVYALGELAVDLILG</sequence>
<dbReference type="Pfam" id="PF00732">
    <property type="entry name" value="GMC_oxred_N"/>
    <property type="match status" value="1"/>
</dbReference>
<evidence type="ECO:0000256" key="1">
    <source>
        <dbReference type="ARBA" id="ARBA00010790"/>
    </source>
</evidence>
<name>A0A194WYH2_MOLSC</name>
<feature type="binding site" evidence="2">
    <location>
        <begin position="97"/>
        <end position="100"/>
    </location>
    <ligand>
        <name>FAD</name>
        <dbReference type="ChEBI" id="CHEBI:57692"/>
    </ligand>
</feature>
<dbReference type="Gene3D" id="3.30.560.10">
    <property type="entry name" value="Glucose Oxidase, domain 3"/>
    <property type="match status" value="1"/>
</dbReference>
<dbReference type="GeneID" id="28823059"/>
<dbReference type="AlphaFoldDB" id="A0A194WYH2"/>
<dbReference type="PANTHER" id="PTHR11552:SF123">
    <property type="entry name" value="GMC OXIDOREDUCTASE (AFU_ORTHOLOGUE AFUA_2G01770)-RELATED"/>
    <property type="match status" value="1"/>
</dbReference>
<comment type="similarity">
    <text evidence="1 3">Belongs to the GMC oxidoreductase family.</text>
</comment>
<gene>
    <name evidence="6" type="ORF">LY89DRAFT_673112</name>
</gene>
<proteinExistence type="inferred from homology"/>
<dbReference type="SUPFAM" id="SSF54373">
    <property type="entry name" value="FAD-linked reductases, C-terminal domain"/>
    <property type="match status" value="1"/>
</dbReference>
<comment type="cofactor">
    <cofactor evidence="2">
        <name>FAD</name>
        <dbReference type="ChEBI" id="CHEBI:57692"/>
    </cofactor>
</comment>
<dbReference type="Gene3D" id="3.50.50.60">
    <property type="entry name" value="FAD/NAD(P)-binding domain"/>
    <property type="match status" value="1"/>
</dbReference>
<dbReference type="InterPro" id="IPR012132">
    <property type="entry name" value="GMC_OxRdtase"/>
</dbReference>
<keyword evidence="7" id="KW-1185">Reference proteome</keyword>
<dbReference type="Pfam" id="PF05199">
    <property type="entry name" value="GMC_oxred_C"/>
    <property type="match status" value="1"/>
</dbReference>
<keyword evidence="2 3" id="KW-0274">FAD</keyword>
<organism evidence="6 7">
    <name type="scientific">Mollisia scopiformis</name>
    <name type="common">Conifer needle endophyte fungus</name>
    <name type="synonym">Phialocephala scopiformis</name>
    <dbReference type="NCBI Taxonomy" id="149040"/>
    <lineage>
        <taxon>Eukaryota</taxon>
        <taxon>Fungi</taxon>
        <taxon>Dikarya</taxon>
        <taxon>Ascomycota</taxon>
        <taxon>Pezizomycotina</taxon>
        <taxon>Leotiomycetes</taxon>
        <taxon>Helotiales</taxon>
        <taxon>Mollisiaceae</taxon>
        <taxon>Mollisia</taxon>
    </lineage>
</organism>
<feature type="domain" description="Glucose-methanol-choline oxidoreductase N-terminal" evidence="4">
    <location>
        <begin position="87"/>
        <end position="110"/>
    </location>
</feature>
<evidence type="ECO:0000259" key="5">
    <source>
        <dbReference type="PROSITE" id="PS00624"/>
    </source>
</evidence>
<dbReference type="Proteomes" id="UP000070700">
    <property type="component" value="Unassembled WGS sequence"/>
</dbReference>
<evidence type="ECO:0000259" key="4">
    <source>
        <dbReference type="PROSITE" id="PS00623"/>
    </source>
</evidence>
<evidence type="ECO:0000313" key="6">
    <source>
        <dbReference type="EMBL" id="KUJ13008.1"/>
    </source>
</evidence>
<evidence type="ECO:0000256" key="3">
    <source>
        <dbReference type="RuleBase" id="RU003968"/>
    </source>
</evidence>
<dbReference type="InParanoid" id="A0A194WYH2"/>
<dbReference type="KEGG" id="psco:LY89DRAFT_673112"/>
<dbReference type="InterPro" id="IPR000172">
    <property type="entry name" value="GMC_OxRdtase_N"/>
</dbReference>
<dbReference type="InterPro" id="IPR036188">
    <property type="entry name" value="FAD/NAD-bd_sf"/>
</dbReference>
<keyword evidence="3" id="KW-0285">Flavoprotein</keyword>
<dbReference type="GO" id="GO:0050660">
    <property type="term" value="F:flavin adenine dinucleotide binding"/>
    <property type="evidence" value="ECO:0007669"/>
    <property type="project" value="InterPro"/>
</dbReference>
<dbReference type="PANTHER" id="PTHR11552">
    <property type="entry name" value="GLUCOSE-METHANOL-CHOLINE GMC OXIDOREDUCTASE"/>
    <property type="match status" value="1"/>
</dbReference>
<dbReference type="PROSITE" id="PS00623">
    <property type="entry name" value="GMC_OXRED_1"/>
    <property type="match status" value="1"/>
</dbReference>
<dbReference type="OrthoDB" id="269227at2759"/>
<dbReference type="EMBL" id="KQ947423">
    <property type="protein sequence ID" value="KUJ13008.1"/>
    <property type="molecule type" value="Genomic_DNA"/>
</dbReference>
<protein>
    <submittedName>
        <fullName evidence="6">Alcohol oxidase</fullName>
    </submittedName>
</protein>
<dbReference type="GO" id="GO:0016614">
    <property type="term" value="F:oxidoreductase activity, acting on CH-OH group of donors"/>
    <property type="evidence" value="ECO:0007669"/>
    <property type="project" value="InterPro"/>
</dbReference>
<dbReference type="PIRSF" id="PIRSF000137">
    <property type="entry name" value="Alcohol_oxidase"/>
    <property type="match status" value="1"/>
</dbReference>
<evidence type="ECO:0000313" key="7">
    <source>
        <dbReference type="Proteomes" id="UP000070700"/>
    </source>
</evidence>
<dbReference type="SUPFAM" id="SSF51905">
    <property type="entry name" value="FAD/NAD(P)-binding domain"/>
    <property type="match status" value="1"/>
</dbReference>
<evidence type="ECO:0000256" key="2">
    <source>
        <dbReference type="PIRSR" id="PIRSR000137-2"/>
    </source>
</evidence>
<dbReference type="RefSeq" id="XP_018067363.1">
    <property type="nucleotide sequence ID" value="XM_018213333.1"/>
</dbReference>
<dbReference type="PROSITE" id="PS00624">
    <property type="entry name" value="GMC_OXRED_2"/>
    <property type="match status" value="1"/>
</dbReference>
<accession>A0A194WYH2</accession>
<reference evidence="6 7" key="1">
    <citation type="submission" date="2015-10" db="EMBL/GenBank/DDBJ databases">
        <title>Full genome of DAOMC 229536 Phialocephala scopiformis, a fungal endophyte of spruce producing the potent anti-insectan compound rugulosin.</title>
        <authorList>
            <consortium name="DOE Joint Genome Institute"/>
            <person name="Walker A.K."/>
            <person name="Frasz S.L."/>
            <person name="Seifert K.A."/>
            <person name="Miller J.D."/>
            <person name="Mondo S.J."/>
            <person name="Labutti K."/>
            <person name="Lipzen A."/>
            <person name="Dockter R."/>
            <person name="Kennedy M."/>
            <person name="Grigoriev I.V."/>
            <person name="Spatafora J.W."/>
        </authorList>
    </citation>
    <scope>NUCLEOTIDE SEQUENCE [LARGE SCALE GENOMIC DNA]</scope>
    <source>
        <strain evidence="6 7">CBS 120377</strain>
    </source>
</reference>
<dbReference type="InterPro" id="IPR007867">
    <property type="entry name" value="GMC_OxRtase_C"/>
</dbReference>